<gene>
    <name evidence="1" type="ORF">QLH52_08910</name>
</gene>
<comment type="caution">
    <text evidence="1">The sequence shown here is derived from an EMBL/GenBank/DDBJ whole genome shotgun (WGS) entry which is preliminary data.</text>
</comment>
<evidence type="ECO:0000313" key="1">
    <source>
        <dbReference type="EMBL" id="MDX8127399.1"/>
    </source>
</evidence>
<evidence type="ECO:0000313" key="2">
    <source>
        <dbReference type="Proteomes" id="UP001284537"/>
    </source>
</evidence>
<accession>A0ABU4UD44</accession>
<reference evidence="1 2" key="1">
    <citation type="submission" date="2023-11" db="EMBL/GenBank/DDBJ databases">
        <authorList>
            <person name="Ouyang M.-Y."/>
        </authorList>
    </citation>
    <scope>NUCLEOTIDE SEQUENCE [LARGE SCALE GENOMIC DNA]</scope>
    <source>
        <strain evidence="1 2">OY6</strain>
    </source>
</reference>
<dbReference type="Proteomes" id="UP001284537">
    <property type="component" value="Unassembled WGS sequence"/>
</dbReference>
<keyword evidence="2" id="KW-1185">Reference proteome</keyword>
<dbReference type="RefSeq" id="WP_319961282.1">
    <property type="nucleotide sequence ID" value="NZ_JAXARY010000006.1"/>
</dbReference>
<proteinExistence type="predicted"/>
<dbReference type="EMBL" id="JAXARY010000006">
    <property type="protein sequence ID" value="MDX8127399.1"/>
    <property type="molecule type" value="Genomic_DNA"/>
</dbReference>
<sequence length="158" mass="17823">MLGPEIFIKPVLAIAKELASYFLKRPRLKLACDWCHEPNADGVGSFLALAIKIINPGAESIFFEQLEATNDYGETFYPLFFLVPRGSEVAPRRNLIGLIPCGHIRHRGIREIRVIDVTNNVHFLKGKKLRIAVKNLLDEMNRLESLGFAIHPTSPYPD</sequence>
<organism evidence="1 2">
    <name type="scientific">Methylomonas defluvii</name>
    <dbReference type="NCBI Taxonomy" id="3045149"/>
    <lineage>
        <taxon>Bacteria</taxon>
        <taxon>Pseudomonadati</taxon>
        <taxon>Pseudomonadota</taxon>
        <taxon>Gammaproteobacteria</taxon>
        <taxon>Methylococcales</taxon>
        <taxon>Methylococcaceae</taxon>
        <taxon>Methylomonas</taxon>
    </lineage>
</organism>
<protein>
    <submittedName>
        <fullName evidence="1">Uncharacterized protein</fullName>
    </submittedName>
</protein>
<name>A0ABU4UD44_9GAMM</name>